<dbReference type="Gene3D" id="3.40.50.410">
    <property type="entry name" value="von Willebrand factor, type A domain"/>
    <property type="match status" value="1"/>
</dbReference>
<dbReference type="Proteomes" id="UP001163046">
    <property type="component" value="Unassembled WGS sequence"/>
</dbReference>
<protein>
    <recommendedName>
        <fullName evidence="2">VWFA domain-containing protein</fullName>
    </recommendedName>
</protein>
<dbReference type="SUPFAM" id="SSF53300">
    <property type="entry name" value="vWA-like"/>
    <property type="match status" value="1"/>
</dbReference>
<dbReference type="InterPro" id="IPR036465">
    <property type="entry name" value="vWFA_dom_sf"/>
</dbReference>
<feature type="domain" description="VWFA" evidence="2">
    <location>
        <begin position="31"/>
        <end position="194"/>
    </location>
</feature>
<accession>A0A9W9YR27</accession>
<evidence type="ECO:0000256" key="1">
    <source>
        <dbReference type="SAM" id="SignalP"/>
    </source>
</evidence>
<feature type="chain" id="PRO_5040809204" description="VWFA domain-containing protein" evidence="1">
    <location>
        <begin position="23"/>
        <end position="199"/>
    </location>
</feature>
<evidence type="ECO:0000259" key="2">
    <source>
        <dbReference type="PROSITE" id="PS50234"/>
    </source>
</evidence>
<reference evidence="3" key="1">
    <citation type="submission" date="2023-01" db="EMBL/GenBank/DDBJ databases">
        <title>Genome assembly of the deep-sea coral Lophelia pertusa.</title>
        <authorList>
            <person name="Herrera S."/>
            <person name="Cordes E."/>
        </authorList>
    </citation>
    <scope>NUCLEOTIDE SEQUENCE</scope>
    <source>
        <strain evidence="3">USNM1676648</strain>
        <tissue evidence="3">Polyp</tissue>
    </source>
</reference>
<feature type="signal peptide" evidence="1">
    <location>
        <begin position="1"/>
        <end position="22"/>
    </location>
</feature>
<dbReference type="PANTHER" id="PTHR24020:SF20">
    <property type="entry name" value="PH DOMAIN-CONTAINING PROTEIN"/>
    <property type="match status" value="1"/>
</dbReference>
<comment type="caution">
    <text evidence="3">The sequence shown here is derived from an EMBL/GenBank/DDBJ whole genome shotgun (WGS) entry which is preliminary data.</text>
</comment>
<dbReference type="OrthoDB" id="5987433at2759"/>
<evidence type="ECO:0000313" key="4">
    <source>
        <dbReference type="Proteomes" id="UP001163046"/>
    </source>
</evidence>
<proteinExistence type="predicted"/>
<sequence>MTSVLWIAVCMFFSLNVTLISAFDSSKCKLDLGLVVDTTKSIKWKNVPYMRRALKQLVAGFDVSEDGTHVSLETFNKHSKLHNTFSVESFHSVKAMKGLIHESIGKLVNLTRLDKALFLADQEMFTEENGDRAGVMNVMVLFTDGKSHPNLTEDFMPAIDSLRQKGVRIVVVAIGRFAAEERYREVLYKIAGKNIVLCG</sequence>
<dbReference type="InterPro" id="IPR002035">
    <property type="entry name" value="VWF_A"/>
</dbReference>
<dbReference type="CDD" id="cd01450">
    <property type="entry name" value="vWFA_subfamily_ECM"/>
    <property type="match status" value="1"/>
</dbReference>
<dbReference type="PROSITE" id="PS50234">
    <property type="entry name" value="VWFA"/>
    <property type="match status" value="1"/>
</dbReference>
<dbReference type="AlphaFoldDB" id="A0A9W9YR27"/>
<dbReference type="PANTHER" id="PTHR24020">
    <property type="entry name" value="COLLAGEN ALPHA"/>
    <property type="match status" value="1"/>
</dbReference>
<keyword evidence="4" id="KW-1185">Reference proteome</keyword>
<dbReference type="InterPro" id="IPR050525">
    <property type="entry name" value="ECM_Assembly_Org"/>
</dbReference>
<organism evidence="3 4">
    <name type="scientific">Desmophyllum pertusum</name>
    <dbReference type="NCBI Taxonomy" id="174260"/>
    <lineage>
        <taxon>Eukaryota</taxon>
        <taxon>Metazoa</taxon>
        <taxon>Cnidaria</taxon>
        <taxon>Anthozoa</taxon>
        <taxon>Hexacorallia</taxon>
        <taxon>Scleractinia</taxon>
        <taxon>Caryophylliina</taxon>
        <taxon>Caryophylliidae</taxon>
        <taxon>Desmophyllum</taxon>
    </lineage>
</organism>
<dbReference type="SMART" id="SM00327">
    <property type="entry name" value="VWA"/>
    <property type="match status" value="1"/>
</dbReference>
<dbReference type="EMBL" id="MU827305">
    <property type="protein sequence ID" value="KAJ7363521.1"/>
    <property type="molecule type" value="Genomic_DNA"/>
</dbReference>
<keyword evidence="1" id="KW-0732">Signal</keyword>
<name>A0A9W9YR27_9CNID</name>
<dbReference type="Pfam" id="PF00092">
    <property type="entry name" value="VWA"/>
    <property type="match status" value="1"/>
</dbReference>
<evidence type="ECO:0000313" key="3">
    <source>
        <dbReference type="EMBL" id="KAJ7363521.1"/>
    </source>
</evidence>
<gene>
    <name evidence="3" type="ORF">OS493_009676</name>
</gene>